<reference evidence="1 2" key="1">
    <citation type="submission" date="2019-03" db="EMBL/GenBank/DDBJ databases">
        <title>First draft genome of Liparis tanakae, snailfish: a comprehensive survey of snailfish specific genes.</title>
        <authorList>
            <person name="Kim W."/>
            <person name="Song I."/>
            <person name="Jeong J.-H."/>
            <person name="Kim D."/>
            <person name="Kim S."/>
            <person name="Ryu S."/>
            <person name="Song J.Y."/>
            <person name="Lee S.K."/>
        </authorList>
    </citation>
    <scope>NUCLEOTIDE SEQUENCE [LARGE SCALE GENOMIC DNA]</scope>
    <source>
        <tissue evidence="1">Muscle</tissue>
    </source>
</reference>
<comment type="caution">
    <text evidence="1">The sequence shown here is derived from an EMBL/GenBank/DDBJ whole genome shotgun (WGS) entry which is preliminary data.</text>
</comment>
<keyword evidence="2" id="KW-1185">Reference proteome</keyword>
<protein>
    <submittedName>
        <fullName evidence="1">Uncharacterized protein</fullName>
    </submittedName>
</protein>
<organism evidence="1 2">
    <name type="scientific">Liparis tanakae</name>
    <name type="common">Tanaka's snailfish</name>
    <dbReference type="NCBI Taxonomy" id="230148"/>
    <lineage>
        <taxon>Eukaryota</taxon>
        <taxon>Metazoa</taxon>
        <taxon>Chordata</taxon>
        <taxon>Craniata</taxon>
        <taxon>Vertebrata</taxon>
        <taxon>Euteleostomi</taxon>
        <taxon>Actinopterygii</taxon>
        <taxon>Neopterygii</taxon>
        <taxon>Teleostei</taxon>
        <taxon>Neoteleostei</taxon>
        <taxon>Acanthomorphata</taxon>
        <taxon>Eupercaria</taxon>
        <taxon>Perciformes</taxon>
        <taxon>Cottioidei</taxon>
        <taxon>Cottales</taxon>
        <taxon>Liparidae</taxon>
        <taxon>Liparis</taxon>
    </lineage>
</organism>
<gene>
    <name evidence="1" type="ORF">EYF80_013601</name>
</gene>
<evidence type="ECO:0000313" key="1">
    <source>
        <dbReference type="EMBL" id="TNN76070.1"/>
    </source>
</evidence>
<evidence type="ECO:0000313" key="2">
    <source>
        <dbReference type="Proteomes" id="UP000314294"/>
    </source>
</evidence>
<proteinExistence type="predicted"/>
<sequence>MSVTLALTCPSFLKALTSSKCIPAGCRFFRLFMSLVSCRLLTWSYLAVVRERDNISTILFTACLPSLGRRFFPLALRFKRHTSDHTPAHAHTRTSTRARITTAILDAKAHTNDSASIFRDGKSSHGPSAVVD</sequence>
<accession>A0A4Z2IDN3</accession>
<dbReference type="EMBL" id="SRLO01000096">
    <property type="protein sequence ID" value="TNN76070.1"/>
    <property type="molecule type" value="Genomic_DNA"/>
</dbReference>
<dbReference type="Proteomes" id="UP000314294">
    <property type="component" value="Unassembled WGS sequence"/>
</dbReference>
<name>A0A4Z2IDN3_9TELE</name>
<dbReference type="AlphaFoldDB" id="A0A4Z2IDN3"/>